<evidence type="ECO:0000313" key="2">
    <source>
        <dbReference type="Proteomes" id="UP000249016"/>
    </source>
</evidence>
<dbReference type="RefSeq" id="WP_111343983.1">
    <property type="nucleotide sequence ID" value="NZ_QLII01000001.1"/>
</dbReference>
<dbReference type="AlphaFoldDB" id="A0A327NN82"/>
<reference evidence="1 2" key="1">
    <citation type="submission" date="2018-06" db="EMBL/GenBank/DDBJ databases">
        <title>Spirosoma sp. HMF3257 Genome sequencing and assembly.</title>
        <authorList>
            <person name="Kang H."/>
            <person name="Cha I."/>
            <person name="Kim H."/>
            <person name="Kang J."/>
            <person name="Joh K."/>
        </authorList>
    </citation>
    <scope>NUCLEOTIDE SEQUENCE [LARGE SCALE GENOMIC DNA]</scope>
    <source>
        <strain evidence="1 2">HMF3257</strain>
    </source>
</reference>
<comment type="caution">
    <text evidence="1">The sequence shown here is derived from an EMBL/GenBank/DDBJ whole genome shotgun (WGS) entry which is preliminary data.</text>
</comment>
<protein>
    <submittedName>
        <fullName evidence="1">Uncharacterized protein</fullName>
    </submittedName>
</protein>
<proteinExistence type="predicted"/>
<dbReference type="EMBL" id="QLII01000001">
    <property type="protein sequence ID" value="RAI75496.1"/>
    <property type="molecule type" value="Genomic_DNA"/>
</dbReference>
<keyword evidence="2" id="KW-1185">Reference proteome</keyword>
<dbReference type="Proteomes" id="UP000249016">
    <property type="component" value="Unassembled WGS sequence"/>
</dbReference>
<evidence type="ECO:0000313" key="1">
    <source>
        <dbReference type="EMBL" id="RAI75496.1"/>
    </source>
</evidence>
<sequence>MLTANEGRYQLTVANATGVTLNDNNDSDAQVSTISAISAPVISVTTSYLGSVDHSFDVGFYCLPTAVSSVSVTAPTCPASSIVANDDGRIDLTGIQNGNKTFLYTTSIPPAYTATANSQTVVNGSVSYTDLANPTSTSGTSYSIIIYNGPCCYTIVSAVLPQNTCIPALALSVTPGVCQTLTNEYTLTGTISLTNAITDTMILTDGTATTTVSVIVGMTSVPYSLPGLPSGTGLHSLSVSYAGQAISQTYTAPLSCTVAADVAVSNAVVCAGESAVLTASGCELGTITWSVGTTPSSGSSVSVSTLILAGITSPTELNFIATCTIGNSVTTAVASLTVNPKPTLEKITSVCAGPDAYTIILTGELSTTPGSLTYELVRGSSFGAGTPITAGKTPLPANGILVPLQQAGLYWVRVYTETDCYSELSGEVQVCDCLPDKCVPFVIQRIRR</sequence>
<name>A0A327NN82_9BACT</name>
<organism evidence="1 2">
    <name type="scientific">Spirosoma telluris</name>
    <dbReference type="NCBI Taxonomy" id="2183553"/>
    <lineage>
        <taxon>Bacteria</taxon>
        <taxon>Pseudomonadati</taxon>
        <taxon>Bacteroidota</taxon>
        <taxon>Cytophagia</taxon>
        <taxon>Cytophagales</taxon>
        <taxon>Cytophagaceae</taxon>
        <taxon>Spirosoma</taxon>
    </lineage>
</organism>
<gene>
    <name evidence="1" type="ORF">HMF3257_17385</name>
</gene>
<accession>A0A327NN82</accession>